<keyword evidence="1" id="KW-1133">Transmembrane helix</keyword>
<keyword evidence="1" id="KW-0472">Membrane</keyword>
<feature type="transmembrane region" description="Helical" evidence="1">
    <location>
        <begin position="6"/>
        <end position="25"/>
    </location>
</feature>
<evidence type="ECO:0000313" key="2">
    <source>
        <dbReference type="EMBL" id="QHS99815.1"/>
    </source>
</evidence>
<dbReference type="AlphaFoldDB" id="A0A6C0C538"/>
<keyword evidence="1" id="KW-0812">Transmembrane</keyword>
<proteinExistence type="predicted"/>
<dbReference type="EMBL" id="MN739348">
    <property type="protein sequence ID" value="QHS99815.1"/>
    <property type="molecule type" value="Genomic_DNA"/>
</dbReference>
<name>A0A6C0C538_9ZZZZ</name>
<organism evidence="2">
    <name type="scientific">viral metagenome</name>
    <dbReference type="NCBI Taxonomy" id="1070528"/>
    <lineage>
        <taxon>unclassified sequences</taxon>
        <taxon>metagenomes</taxon>
        <taxon>organismal metagenomes</taxon>
    </lineage>
</organism>
<evidence type="ECO:0000256" key="1">
    <source>
        <dbReference type="SAM" id="Phobius"/>
    </source>
</evidence>
<protein>
    <submittedName>
        <fullName evidence="2">Uncharacterized protein</fullName>
    </submittedName>
</protein>
<reference evidence="2" key="1">
    <citation type="journal article" date="2020" name="Nature">
        <title>Giant virus diversity and host interactions through global metagenomics.</title>
        <authorList>
            <person name="Schulz F."/>
            <person name="Roux S."/>
            <person name="Paez-Espino D."/>
            <person name="Jungbluth S."/>
            <person name="Walsh D.A."/>
            <person name="Denef V.J."/>
            <person name="McMahon K.D."/>
            <person name="Konstantinidis K.T."/>
            <person name="Eloe-Fadrosh E.A."/>
            <person name="Kyrpides N.C."/>
            <person name="Woyke T."/>
        </authorList>
    </citation>
    <scope>NUCLEOTIDE SEQUENCE</scope>
    <source>
        <strain evidence="2">GVMAG-M-3300020187-37</strain>
    </source>
</reference>
<accession>A0A6C0C538</accession>
<sequence length="84" mass="9816">MSEEYYEYLPYIILLLIVGIGYFGYTYYMKSKNIDDINDNLKNDKKNLSVKINDEFIKADGFVGVKKGYIFKKGDKGLGYYLDK</sequence>